<dbReference type="Gene3D" id="1.20.1250.20">
    <property type="entry name" value="MFS general substrate transporter like domains"/>
    <property type="match status" value="1"/>
</dbReference>
<feature type="transmembrane region" description="Helical" evidence="2">
    <location>
        <begin position="80"/>
        <end position="101"/>
    </location>
</feature>
<dbReference type="SUPFAM" id="SSF103473">
    <property type="entry name" value="MFS general substrate transporter"/>
    <property type="match status" value="2"/>
</dbReference>
<dbReference type="PANTHER" id="PTHR16172">
    <property type="entry name" value="MAJOR FACILITATOR SUPERFAMILY DOMAIN-CONTAINING PROTEIN 6-LIKE"/>
    <property type="match status" value="1"/>
</dbReference>
<evidence type="ECO:0000313" key="3">
    <source>
        <dbReference type="EMBL" id="KAK7071037.1"/>
    </source>
</evidence>
<feature type="transmembrane region" description="Helical" evidence="2">
    <location>
        <begin position="12"/>
        <end position="31"/>
    </location>
</feature>
<protein>
    <recommendedName>
        <fullName evidence="5">Major facilitator superfamily associated domain-containing protein</fullName>
    </recommendedName>
</protein>
<feature type="transmembrane region" description="Helical" evidence="2">
    <location>
        <begin position="607"/>
        <end position="629"/>
    </location>
</feature>
<evidence type="ECO:0000256" key="1">
    <source>
        <dbReference type="SAM" id="MobiDB-lite"/>
    </source>
</evidence>
<feature type="region of interest" description="Disordered" evidence="1">
    <location>
        <begin position="248"/>
        <end position="415"/>
    </location>
</feature>
<sequence length="909" mass="100110">MGMMGTEVKGAWRINTFLFLLTGSYAVLLPWSPVILKAAGLSAAATGLTMAVIMLAGSLGVCSCLLVIKRTNSGAVRRLLLLLLSVTTSIIHITAVLLLPASAGGNTCLLTSLNTGTQQNSVLQVSVEEEDVSTEKATVDAVVSLNTFAQMHGRNTTASIVSKLETTTKISHNALTTYLYDTSKQIQETTKGIQDKTKLKFEGDSITTEENKISLLPIIENASKSQPANDETKLNTVKVLVMTETTESQKIYERKTSLPPTQPVEQTTNVNKSKKEQVTSQSSFQSNNMSQDTHSSAELAVSSAPSIKDKSTVKDHESIQADNTIANTEDFYETNNLPEGNTYDYYDEYYGYPDITDSEPPKAESSQAKSPDKLRPSHPSPPPPPPPPPKRKHHKSGRSWISKKFLTRNRDPSKSFNSHLEEEIKNFNNASHSDNKDAKNIPAHAPSTYYEFDKPVEKDAKSNYGYRRPVSGSMHRWPEEYQDHYDERRKRSVQPHGQAQKLSQESEYREDASTFPSYHDNEMNIRGIMDNINSPIGIKIGVAILLILGSTLGTGIEVVVAKLWHCYAHGYDEGGVNQDILQRTITHTFQLSIYANHKIWSGLTSGAWVVGGGVITSLVCIMGVNAGIYGMLGGMHLALGLCTVFMLLVIPVPYGSVEPPKTRRPLSLYLDDEVLKEGIRRLSFHTWVLVNGFVTALPNTFGLWIILEMTKSQGSAMAAQAGAVAVTLASESLTLHAQRWLLARIGLQGIMGVGGLAMILHLGSMWSSLNVVMVVISHSGLGCTIALLWVSVRHNALLLATVNDQEREAWVSWWCWRFGLCIGAAVWGSLADIRYSLAYLFKPASFIAISVSMVVATAAVMTRRQGRTRRRVYHTLDLDMADEDEEDEDDATEDDWLVRRAQKEGLSLD</sequence>
<feature type="compositionally biased region" description="Pro residues" evidence="1">
    <location>
        <begin position="378"/>
        <end position="388"/>
    </location>
</feature>
<dbReference type="InterPro" id="IPR051717">
    <property type="entry name" value="MFS_MFSD6"/>
</dbReference>
<feature type="compositionally biased region" description="Polar residues" evidence="1">
    <location>
        <begin position="320"/>
        <end position="339"/>
    </location>
</feature>
<dbReference type="GO" id="GO:0016020">
    <property type="term" value="C:membrane"/>
    <property type="evidence" value="ECO:0007669"/>
    <property type="project" value="TreeGrafter"/>
</dbReference>
<feature type="transmembrane region" description="Helical" evidence="2">
    <location>
        <begin position="686"/>
        <end position="707"/>
    </location>
</feature>
<keyword evidence="2" id="KW-1133">Transmembrane helix</keyword>
<dbReference type="InterPro" id="IPR036259">
    <property type="entry name" value="MFS_trans_sf"/>
</dbReference>
<gene>
    <name evidence="3" type="ORF">SK128_021026</name>
</gene>
<dbReference type="Proteomes" id="UP001381693">
    <property type="component" value="Unassembled WGS sequence"/>
</dbReference>
<keyword evidence="2" id="KW-0812">Transmembrane</keyword>
<dbReference type="AlphaFoldDB" id="A0AAN8WRS4"/>
<comment type="caution">
    <text evidence="3">The sequence shown here is derived from an EMBL/GenBank/DDBJ whole genome shotgun (WGS) entry which is preliminary data.</text>
</comment>
<reference evidence="3 4" key="1">
    <citation type="submission" date="2023-11" db="EMBL/GenBank/DDBJ databases">
        <title>Halocaridina rubra genome assembly.</title>
        <authorList>
            <person name="Smith C."/>
        </authorList>
    </citation>
    <scope>NUCLEOTIDE SEQUENCE [LARGE SCALE GENOMIC DNA]</scope>
    <source>
        <strain evidence="3">EP-1</strain>
        <tissue evidence="3">Whole</tissue>
    </source>
</reference>
<evidence type="ECO:0008006" key="5">
    <source>
        <dbReference type="Google" id="ProtNLM"/>
    </source>
</evidence>
<feature type="transmembrane region" description="Helical" evidence="2">
    <location>
        <begin position="837"/>
        <end position="861"/>
    </location>
</feature>
<dbReference type="EMBL" id="JAXCGZ010015163">
    <property type="protein sequence ID" value="KAK7071037.1"/>
    <property type="molecule type" value="Genomic_DNA"/>
</dbReference>
<proteinExistence type="predicted"/>
<feature type="region of interest" description="Disordered" evidence="1">
    <location>
        <begin position="483"/>
        <end position="516"/>
    </location>
</feature>
<feature type="transmembrane region" description="Helical" evidence="2">
    <location>
        <begin position="811"/>
        <end position="831"/>
    </location>
</feature>
<organism evidence="3 4">
    <name type="scientific">Halocaridina rubra</name>
    <name type="common">Hawaiian red shrimp</name>
    <dbReference type="NCBI Taxonomy" id="373956"/>
    <lineage>
        <taxon>Eukaryota</taxon>
        <taxon>Metazoa</taxon>
        <taxon>Ecdysozoa</taxon>
        <taxon>Arthropoda</taxon>
        <taxon>Crustacea</taxon>
        <taxon>Multicrustacea</taxon>
        <taxon>Malacostraca</taxon>
        <taxon>Eumalacostraca</taxon>
        <taxon>Eucarida</taxon>
        <taxon>Decapoda</taxon>
        <taxon>Pleocyemata</taxon>
        <taxon>Caridea</taxon>
        <taxon>Atyoidea</taxon>
        <taxon>Atyidae</taxon>
        <taxon>Halocaridina</taxon>
    </lineage>
</organism>
<feature type="compositionally biased region" description="Low complexity" evidence="1">
    <location>
        <begin position="280"/>
        <end position="291"/>
    </location>
</feature>
<feature type="transmembrane region" description="Helical" evidence="2">
    <location>
        <begin position="635"/>
        <end position="654"/>
    </location>
</feature>
<name>A0AAN8WRS4_HALRR</name>
<dbReference type="PANTHER" id="PTHR16172:SF41">
    <property type="entry name" value="MAJOR FACILITATOR SUPERFAMILY DOMAIN-CONTAINING PROTEIN 6-LIKE"/>
    <property type="match status" value="1"/>
</dbReference>
<keyword evidence="4" id="KW-1185">Reference proteome</keyword>
<keyword evidence="2" id="KW-0472">Membrane</keyword>
<feature type="transmembrane region" description="Helical" evidence="2">
    <location>
        <begin position="769"/>
        <end position="790"/>
    </location>
</feature>
<feature type="compositionally biased region" description="Basic and acidic residues" evidence="1">
    <location>
        <begin position="307"/>
        <end position="319"/>
    </location>
</feature>
<feature type="transmembrane region" description="Helical" evidence="2">
    <location>
        <begin position="741"/>
        <end position="763"/>
    </location>
</feature>
<evidence type="ECO:0000256" key="2">
    <source>
        <dbReference type="SAM" id="Phobius"/>
    </source>
</evidence>
<accession>A0AAN8WRS4</accession>
<evidence type="ECO:0000313" key="4">
    <source>
        <dbReference type="Proteomes" id="UP001381693"/>
    </source>
</evidence>
<feature type="transmembrane region" description="Helical" evidence="2">
    <location>
        <begin position="43"/>
        <end position="68"/>
    </location>
</feature>